<name>A0ABT1KES3_9ACTN</name>
<dbReference type="Proteomes" id="UP001320766">
    <property type="component" value="Unassembled WGS sequence"/>
</dbReference>
<keyword evidence="2" id="KW-1133">Transmembrane helix</keyword>
<feature type="compositionally biased region" description="Basic and acidic residues" evidence="1">
    <location>
        <begin position="1"/>
        <end position="15"/>
    </location>
</feature>
<organism evidence="3 4">
    <name type="scientific">Nonomuraea roseoviolacea subsp. carminata</name>
    <dbReference type="NCBI Taxonomy" id="160689"/>
    <lineage>
        <taxon>Bacteria</taxon>
        <taxon>Bacillati</taxon>
        <taxon>Actinomycetota</taxon>
        <taxon>Actinomycetes</taxon>
        <taxon>Streptosporangiales</taxon>
        <taxon>Streptosporangiaceae</taxon>
        <taxon>Nonomuraea</taxon>
    </lineage>
</organism>
<evidence type="ECO:0000313" key="4">
    <source>
        <dbReference type="Proteomes" id="UP001320766"/>
    </source>
</evidence>
<feature type="transmembrane region" description="Helical" evidence="2">
    <location>
        <begin position="41"/>
        <end position="60"/>
    </location>
</feature>
<protein>
    <submittedName>
        <fullName evidence="3">Uncharacterized protein</fullName>
    </submittedName>
</protein>
<gene>
    <name evidence="3" type="ORF">HD595_008639</name>
</gene>
<sequence length="350" mass="37299">MTVRDLRDVLREHGDAAPPPNPARHEQVRARIGRIRRRRRLLATGTAAAAVAAVLGVVVLPGGPGQRGDTTVAVDSAATPAGDTPTPKLPETFTAPDGTVYRRLAMTSIGATGSRKATVTIPVTGKPLDVAGVCTPRGEAPSGIQIRIDGRPTTNGGLICARGRQPQRRLEPLTVPAGLGRATITFDTTTHGSTCGRPDPKNPCRPVTPERVPWDLAVYEWTPPQQPVQPAAPKAFPRTSAGWKLADTGTGTWPGRTSLKFRVRGDGGQIGLDAVCTGDLGARLWFRYEIDGKDTGAAGGCAVWEKGPYPMAMTLFKSRKGKPMTITVKPFVESSVEGRPIRWSVGLFRR</sequence>
<keyword evidence="2" id="KW-0812">Transmembrane</keyword>
<feature type="region of interest" description="Disordered" evidence="1">
    <location>
        <begin position="1"/>
        <end position="25"/>
    </location>
</feature>
<evidence type="ECO:0000313" key="3">
    <source>
        <dbReference type="EMBL" id="MCP2352517.1"/>
    </source>
</evidence>
<reference evidence="3 4" key="1">
    <citation type="submission" date="2022-06" db="EMBL/GenBank/DDBJ databases">
        <title>Sequencing the genomes of 1000 actinobacteria strains.</title>
        <authorList>
            <person name="Klenk H.-P."/>
        </authorList>
    </citation>
    <scope>NUCLEOTIDE SEQUENCE [LARGE SCALE GENOMIC DNA]</scope>
    <source>
        <strain evidence="3 4">DSM 44170</strain>
    </source>
</reference>
<dbReference type="RefSeq" id="WP_253780027.1">
    <property type="nucleotide sequence ID" value="NZ_BAAAVE010000033.1"/>
</dbReference>
<keyword evidence="2" id="KW-0472">Membrane</keyword>
<evidence type="ECO:0000256" key="2">
    <source>
        <dbReference type="SAM" id="Phobius"/>
    </source>
</evidence>
<keyword evidence="4" id="KW-1185">Reference proteome</keyword>
<accession>A0ABT1KES3</accession>
<dbReference type="EMBL" id="JAMZEC010000001">
    <property type="protein sequence ID" value="MCP2352517.1"/>
    <property type="molecule type" value="Genomic_DNA"/>
</dbReference>
<proteinExistence type="predicted"/>
<evidence type="ECO:0000256" key="1">
    <source>
        <dbReference type="SAM" id="MobiDB-lite"/>
    </source>
</evidence>
<comment type="caution">
    <text evidence="3">The sequence shown here is derived from an EMBL/GenBank/DDBJ whole genome shotgun (WGS) entry which is preliminary data.</text>
</comment>